<dbReference type="Proteomes" id="UP000198432">
    <property type="component" value="Unassembled WGS sequence"/>
</dbReference>
<accession>A0A239HYP8</accession>
<sequence>MCIVDGPTEIGALQSKFKKQYYDCPEIRKGPGNGLDFSIQGYTKGVLPTIKLALTSNIRAVILLPDLERRKETFRSFSDKLKASIIEALLECTKLSKDSLQDTIFVCPPDIMFENWIVCDIEGIRASKFINDDAIQDYYDGKNGASILDKLMNTQYKKTVHGPLLFKSIREEVGIAYSNSFNDFIECLRTLIAKHCSNTYAND</sequence>
<reference evidence="2" key="1">
    <citation type="submission" date="2017-06" db="EMBL/GenBank/DDBJ databases">
        <authorList>
            <person name="Varghese N."/>
            <person name="Submissions S."/>
        </authorList>
    </citation>
    <scope>NUCLEOTIDE SEQUENCE [LARGE SCALE GENOMIC DNA]</scope>
    <source>
        <strain evidence="2">NKM1</strain>
    </source>
</reference>
<evidence type="ECO:0008006" key="3">
    <source>
        <dbReference type="Google" id="ProtNLM"/>
    </source>
</evidence>
<evidence type="ECO:0000313" key="2">
    <source>
        <dbReference type="Proteomes" id="UP000198432"/>
    </source>
</evidence>
<dbReference type="AlphaFoldDB" id="A0A239HYP8"/>
<proteinExistence type="predicted"/>
<evidence type="ECO:0000313" key="1">
    <source>
        <dbReference type="EMBL" id="SNS86322.1"/>
    </source>
</evidence>
<dbReference type="EMBL" id="FZOQ01000015">
    <property type="protein sequence ID" value="SNS86322.1"/>
    <property type="molecule type" value="Genomic_DNA"/>
</dbReference>
<name>A0A239HYP8_9BACT</name>
<gene>
    <name evidence="1" type="ORF">SAMN06296052_11538</name>
</gene>
<keyword evidence="2" id="KW-1185">Reference proteome</keyword>
<organism evidence="1 2">
    <name type="scientific">Pontibacter ummariensis</name>
    <dbReference type="NCBI Taxonomy" id="1610492"/>
    <lineage>
        <taxon>Bacteria</taxon>
        <taxon>Pseudomonadati</taxon>
        <taxon>Bacteroidota</taxon>
        <taxon>Cytophagia</taxon>
        <taxon>Cytophagales</taxon>
        <taxon>Hymenobacteraceae</taxon>
        <taxon>Pontibacter</taxon>
    </lineage>
</organism>
<protein>
    <recommendedName>
        <fullName evidence="3">DUF4276 family protein</fullName>
    </recommendedName>
</protein>